<organism evidence="1 2">
    <name type="scientific">Candidatus Limisoma faecipullorum</name>
    <dbReference type="NCBI Taxonomy" id="2840854"/>
    <lineage>
        <taxon>Bacteria</taxon>
        <taxon>Pseudomonadati</taxon>
        <taxon>Bacteroidota</taxon>
        <taxon>Bacteroidia</taxon>
        <taxon>Bacteroidales</taxon>
        <taxon>Candidatus Limisoma</taxon>
    </lineage>
</organism>
<evidence type="ECO:0008006" key="3">
    <source>
        <dbReference type="Google" id="ProtNLM"/>
    </source>
</evidence>
<dbReference type="Gene3D" id="1.10.510.10">
    <property type="entry name" value="Transferase(Phosphotransferase) domain 1"/>
    <property type="match status" value="1"/>
</dbReference>
<comment type="caution">
    <text evidence="1">The sequence shown here is derived from an EMBL/GenBank/DDBJ whole genome shotgun (WGS) entry which is preliminary data.</text>
</comment>
<name>A0A9D9IQU0_9BACT</name>
<evidence type="ECO:0000313" key="1">
    <source>
        <dbReference type="EMBL" id="MBO8477037.1"/>
    </source>
</evidence>
<dbReference type="InterPro" id="IPR011009">
    <property type="entry name" value="Kinase-like_dom_sf"/>
</dbReference>
<proteinExistence type="predicted"/>
<gene>
    <name evidence="1" type="ORF">IAB88_08600</name>
</gene>
<reference evidence="1" key="1">
    <citation type="submission" date="2020-10" db="EMBL/GenBank/DDBJ databases">
        <authorList>
            <person name="Gilroy R."/>
        </authorList>
    </citation>
    <scope>NUCLEOTIDE SEQUENCE</scope>
    <source>
        <strain evidence="1">6919</strain>
    </source>
</reference>
<dbReference type="Proteomes" id="UP000823598">
    <property type="component" value="Unassembled WGS sequence"/>
</dbReference>
<dbReference type="AlphaFoldDB" id="A0A9D9IQU0"/>
<sequence length="249" mass="29077">MKLIISPGFRNLKSWLNDISRLFDSQDGVIVHQGRNTIKNFTLDGIPVTIKRFKRVNLAQQIAYTFFRKTKAERAFRYASIFRQRGISTPQEIAYAEIKRHGLFTTGYFISATCPYPPAFPALVDNPGYDRQLATDLARHIAEMHRKGIVHGDLNLGNFLYHKNNSGHYDFTVIDINRSKFYNSPPPQKICAKNLRTLTHRRDLFRFMVEEYAKAMGWETNTMLEAATKELEKLESRYRRKQQIKKLIR</sequence>
<evidence type="ECO:0000313" key="2">
    <source>
        <dbReference type="Proteomes" id="UP000823598"/>
    </source>
</evidence>
<accession>A0A9D9IQU0</accession>
<dbReference type="Pfam" id="PF06293">
    <property type="entry name" value="Kdo"/>
    <property type="match status" value="1"/>
</dbReference>
<protein>
    <recommendedName>
        <fullName evidence="3">Lipopolysaccharide kinase (Kdo/WaaP) family protein</fullName>
    </recommendedName>
</protein>
<dbReference type="SUPFAM" id="SSF56112">
    <property type="entry name" value="Protein kinase-like (PK-like)"/>
    <property type="match status" value="1"/>
</dbReference>
<dbReference type="EMBL" id="JADIMC010000098">
    <property type="protein sequence ID" value="MBO8477037.1"/>
    <property type="molecule type" value="Genomic_DNA"/>
</dbReference>
<reference evidence="1" key="2">
    <citation type="journal article" date="2021" name="PeerJ">
        <title>Extensive microbial diversity within the chicken gut microbiome revealed by metagenomics and culture.</title>
        <authorList>
            <person name="Gilroy R."/>
            <person name="Ravi A."/>
            <person name="Getino M."/>
            <person name="Pursley I."/>
            <person name="Horton D.L."/>
            <person name="Alikhan N.F."/>
            <person name="Baker D."/>
            <person name="Gharbi K."/>
            <person name="Hall N."/>
            <person name="Watson M."/>
            <person name="Adriaenssens E.M."/>
            <person name="Foster-Nyarko E."/>
            <person name="Jarju S."/>
            <person name="Secka A."/>
            <person name="Antonio M."/>
            <person name="Oren A."/>
            <person name="Chaudhuri R.R."/>
            <person name="La Ragione R."/>
            <person name="Hildebrand F."/>
            <person name="Pallen M.J."/>
        </authorList>
    </citation>
    <scope>NUCLEOTIDE SEQUENCE</scope>
    <source>
        <strain evidence="1">6919</strain>
    </source>
</reference>